<dbReference type="PANTHER" id="PTHR42928:SF5">
    <property type="entry name" value="BLR1237 PROTEIN"/>
    <property type="match status" value="1"/>
</dbReference>
<feature type="chain" id="PRO_5041229087" evidence="2">
    <location>
        <begin position="33"/>
        <end position="349"/>
    </location>
</feature>
<protein>
    <submittedName>
        <fullName evidence="3">Tripartite tricarboxylate transporter substrate-binding protein</fullName>
    </submittedName>
</protein>
<proteinExistence type="inferred from homology"/>
<reference evidence="3" key="1">
    <citation type="submission" date="2022-09" db="EMBL/GenBank/DDBJ databases">
        <title>Intensive care unit water sources are persistently colonized with multi-drug resistant bacteria and are the site of extensive horizontal gene transfer of antibiotic resistance genes.</title>
        <authorList>
            <person name="Diorio-Toth L."/>
        </authorList>
    </citation>
    <scope>NUCLEOTIDE SEQUENCE</scope>
    <source>
        <strain evidence="3">GD04130</strain>
    </source>
</reference>
<comment type="similarity">
    <text evidence="1">Belongs to the UPF0065 (bug) family.</text>
</comment>
<accession>A0AA42L1C0</accession>
<feature type="signal peptide" evidence="2">
    <location>
        <begin position="1"/>
        <end position="32"/>
    </location>
</feature>
<name>A0AA42L1C0_9BURK</name>
<dbReference type="AlphaFoldDB" id="A0AA42L1C0"/>
<dbReference type="InterPro" id="IPR005064">
    <property type="entry name" value="BUG"/>
</dbReference>
<evidence type="ECO:0000313" key="3">
    <source>
        <dbReference type="EMBL" id="MDH0362313.1"/>
    </source>
</evidence>
<keyword evidence="2" id="KW-0732">Signal</keyword>
<sequence length="349" mass="36546">MQGRRPSGWGARWTRAWMSLVLALLPAVAPQAQPLSGKPLRIVVPFGAGGVADVTSRVVAQQLSTQLGQAVIIENKPSAGGIVAADTVVKSAPDGHTLFLLSNGSAVTVNLFRQLPFDLVQDLTPISTLGYFDIGVITDGRARFQSLNEVVAYAKAHPGQLNIGSINVGSTQHLAAELFKSAAGIDAQIVPFNGTPAVVTALRGRQIDVAVEILAPLTGQIQSQAVKLLAVAGAQRSALLPAVPTAQEAGVSGFVAASWNALAVPSRTPPAVVQRLHQEIAAAVRHPDVVQKLRALHVQAQDSTPAQTAQRLQPEIQRWGVVMKNPVSPSSKGVSCSENGIIRCLTSLT</sequence>
<gene>
    <name evidence="3" type="ORF">N7330_04440</name>
</gene>
<dbReference type="PANTHER" id="PTHR42928">
    <property type="entry name" value="TRICARBOXYLATE-BINDING PROTEIN"/>
    <property type="match status" value="1"/>
</dbReference>
<dbReference type="Proteomes" id="UP001158297">
    <property type="component" value="Unassembled WGS sequence"/>
</dbReference>
<dbReference type="Pfam" id="PF03401">
    <property type="entry name" value="TctC"/>
    <property type="match status" value="1"/>
</dbReference>
<dbReference type="PIRSF" id="PIRSF017082">
    <property type="entry name" value="YflP"/>
    <property type="match status" value="1"/>
</dbReference>
<organism evidence="3 4">
    <name type="scientific">Comamonas aquatica</name>
    <dbReference type="NCBI Taxonomy" id="225991"/>
    <lineage>
        <taxon>Bacteria</taxon>
        <taxon>Pseudomonadati</taxon>
        <taxon>Pseudomonadota</taxon>
        <taxon>Betaproteobacteria</taxon>
        <taxon>Burkholderiales</taxon>
        <taxon>Comamonadaceae</taxon>
        <taxon>Comamonas</taxon>
    </lineage>
</organism>
<dbReference type="SUPFAM" id="SSF53850">
    <property type="entry name" value="Periplasmic binding protein-like II"/>
    <property type="match status" value="1"/>
</dbReference>
<dbReference type="EMBL" id="JAODZU010000003">
    <property type="protein sequence ID" value="MDH0362313.1"/>
    <property type="molecule type" value="Genomic_DNA"/>
</dbReference>
<evidence type="ECO:0000313" key="4">
    <source>
        <dbReference type="Proteomes" id="UP001158297"/>
    </source>
</evidence>
<evidence type="ECO:0000256" key="2">
    <source>
        <dbReference type="SAM" id="SignalP"/>
    </source>
</evidence>
<dbReference type="Gene3D" id="3.40.190.10">
    <property type="entry name" value="Periplasmic binding protein-like II"/>
    <property type="match status" value="1"/>
</dbReference>
<dbReference type="InterPro" id="IPR042100">
    <property type="entry name" value="Bug_dom1"/>
</dbReference>
<dbReference type="Gene3D" id="3.40.190.150">
    <property type="entry name" value="Bordetella uptake gene, domain 1"/>
    <property type="match status" value="1"/>
</dbReference>
<evidence type="ECO:0000256" key="1">
    <source>
        <dbReference type="ARBA" id="ARBA00006987"/>
    </source>
</evidence>
<comment type="caution">
    <text evidence="3">The sequence shown here is derived from an EMBL/GenBank/DDBJ whole genome shotgun (WGS) entry which is preliminary data.</text>
</comment>